<proteinExistence type="predicted"/>
<dbReference type="Proteomes" id="UP000218811">
    <property type="component" value="Unassembled WGS sequence"/>
</dbReference>
<dbReference type="EMBL" id="KB468146">
    <property type="protein sequence ID" value="PCH43852.1"/>
    <property type="molecule type" value="Genomic_DNA"/>
</dbReference>
<feature type="region of interest" description="Disordered" evidence="1">
    <location>
        <begin position="1"/>
        <end position="139"/>
    </location>
</feature>
<feature type="compositionally biased region" description="Basic and acidic residues" evidence="1">
    <location>
        <begin position="81"/>
        <end position="95"/>
    </location>
</feature>
<feature type="compositionally biased region" description="Basic and acidic residues" evidence="1">
    <location>
        <begin position="44"/>
        <end position="57"/>
    </location>
</feature>
<organism evidence="2 3">
    <name type="scientific">Wolfiporia cocos (strain MD-104)</name>
    <name type="common">Brown rot fungus</name>
    <dbReference type="NCBI Taxonomy" id="742152"/>
    <lineage>
        <taxon>Eukaryota</taxon>
        <taxon>Fungi</taxon>
        <taxon>Dikarya</taxon>
        <taxon>Basidiomycota</taxon>
        <taxon>Agaricomycotina</taxon>
        <taxon>Agaricomycetes</taxon>
        <taxon>Polyporales</taxon>
        <taxon>Phaeolaceae</taxon>
        <taxon>Wolfiporia</taxon>
    </lineage>
</organism>
<dbReference type="OrthoDB" id="2434934at2759"/>
<name>A0A2H3JNT7_WOLCO</name>
<feature type="region of interest" description="Disordered" evidence="1">
    <location>
        <begin position="458"/>
        <end position="528"/>
    </location>
</feature>
<gene>
    <name evidence="2" type="ORF">WOLCODRAFT_26241</name>
</gene>
<feature type="compositionally biased region" description="Polar residues" evidence="1">
    <location>
        <begin position="486"/>
        <end position="500"/>
    </location>
</feature>
<dbReference type="AlphaFoldDB" id="A0A2H3JNT7"/>
<keyword evidence="3" id="KW-1185">Reference proteome</keyword>
<dbReference type="OMA" id="MMEITSQ"/>
<evidence type="ECO:0000313" key="3">
    <source>
        <dbReference type="Proteomes" id="UP000218811"/>
    </source>
</evidence>
<evidence type="ECO:0000313" key="2">
    <source>
        <dbReference type="EMBL" id="PCH43852.1"/>
    </source>
</evidence>
<evidence type="ECO:0000256" key="1">
    <source>
        <dbReference type="SAM" id="MobiDB-lite"/>
    </source>
</evidence>
<protein>
    <submittedName>
        <fullName evidence="2">Uncharacterized protein</fullName>
    </submittedName>
</protein>
<feature type="compositionally biased region" description="Low complexity" evidence="1">
    <location>
        <begin position="71"/>
        <end position="80"/>
    </location>
</feature>
<reference evidence="2 3" key="1">
    <citation type="journal article" date="2012" name="Science">
        <title>The Paleozoic origin of enzymatic lignin decomposition reconstructed from 31 fungal genomes.</title>
        <authorList>
            <person name="Floudas D."/>
            <person name="Binder M."/>
            <person name="Riley R."/>
            <person name="Barry K."/>
            <person name="Blanchette R.A."/>
            <person name="Henrissat B."/>
            <person name="Martinez A.T."/>
            <person name="Otillar R."/>
            <person name="Spatafora J.W."/>
            <person name="Yadav J.S."/>
            <person name="Aerts A."/>
            <person name="Benoit I."/>
            <person name="Boyd A."/>
            <person name="Carlson A."/>
            <person name="Copeland A."/>
            <person name="Coutinho P.M."/>
            <person name="de Vries R.P."/>
            <person name="Ferreira P."/>
            <person name="Findley K."/>
            <person name="Foster B."/>
            <person name="Gaskell J."/>
            <person name="Glotzer D."/>
            <person name="Gorecki P."/>
            <person name="Heitman J."/>
            <person name="Hesse C."/>
            <person name="Hori C."/>
            <person name="Igarashi K."/>
            <person name="Jurgens J.A."/>
            <person name="Kallen N."/>
            <person name="Kersten P."/>
            <person name="Kohler A."/>
            <person name="Kuees U."/>
            <person name="Kumar T.K.A."/>
            <person name="Kuo A."/>
            <person name="LaButti K."/>
            <person name="Larrondo L.F."/>
            <person name="Lindquist E."/>
            <person name="Ling A."/>
            <person name="Lombard V."/>
            <person name="Lucas S."/>
            <person name="Lundell T."/>
            <person name="Martin R."/>
            <person name="McLaughlin D.J."/>
            <person name="Morgenstern I."/>
            <person name="Morin E."/>
            <person name="Murat C."/>
            <person name="Nagy L.G."/>
            <person name="Nolan M."/>
            <person name="Ohm R.A."/>
            <person name="Patyshakuliyeva A."/>
            <person name="Rokas A."/>
            <person name="Ruiz-Duenas F.J."/>
            <person name="Sabat G."/>
            <person name="Salamov A."/>
            <person name="Samejima M."/>
            <person name="Schmutz J."/>
            <person name="Slot J.C."/>
            <person name="St John F."/>
            <person name="Stenlid J."/>
            <person name="Sun H."/>
            <person name="Sun S."/>
            <person name="Syed K."/>
            <person name="Tsang A."/>
            <person name="Wiebenga A."/>
            <person name="Young D."/>
            <person name="Pisabarro A."/>
            <person name="Eastwood D.C."/>
            <person name="Martin F."/>
            <person name="Cullen D."/>
            <person name="Grigoriev I.V."/>
            <person name="Hibbett D.S."/>
        </authorList>
    </citation>
    <scope>NUCLEOTIDE SEQUENCE [LARGE SCALE GENOMIC DNA]</scope>
    <source>
        <strain evidence="2 3">MD-104</strain>
    </source>
</reference>
<feature type="compositionally biased region" description="Basic and acidic residues" evidence="1">
    <location>
        <begin position="16"/>
        <end position="31"/>
    </location>
</feature>
<sequence length="551" mass="57203">MAGFKIFGSRSQSPTGDKKVPEAEHAAKEGGGDAPAHPDATNAAEKENITPHPDSHPAGDNATHTEPPAPVSSAASAVAPAEDHPADAKKPDAPRRFSWMPLGRGGNAKARPAAPEQDKKATPAPPQIARTRSQKQAQQSALLLRDLIIGPSVTPSGAGAGKHKSKLSSSDIEKAKAQLAHPKSANKVIAELRQLASSDVPAVVGTGPHGESLTALSKGPIHAVCLPYPDAEAHDRHFCRLAKDDAPAPAAGEQQHHQEGTTTTIHVQASSTTTTTEITSVANASITTLKTVFSEINLVSLITTPDLGLGGAPDGPGILSGALPSAQALISGIEQITPQLMALGYATGKAVMPDHAGVYPPTDRMSAITYWWGFEIVMPQPSLQYLDNVPSISHTVINFLSALSVVEGGVREIMPFVRYISTFIDTEFSMIKEQDEGQGVVCAATWIMPAALVPRPWDFTQPPPKSDVPASSSGDSDVQDMPTTPPTNDQDAYAPEQTSVPLIVTPDSGTVQAGAGQAEMPEVKVTPPTPAASVALQAQGASQAPAVPAVA</sequence>
<accession>A0A2H3JNT7</accession>